<evidence type="ECO:0008006" key="12">
    <source>
        <dbReference type="Google" id="ProtNLM"/>
    </source>
</evidence>
<keyword evidence="6" id="KW-0677">Repeat</keyword>
<evidence type="ECO:0000256" key="1">
    <source>
        <dbReference type="ARBA" id="ARBA00004127"/>
    </source>
</evidence>
<feature type="transmembrane region" description="Helical" evidence="9">
    <location>
        <begin position="12"/>
        <end position="33"/>
    </location>
</feature>
<comment type="caution">
    <text evidence="10">The sequence shown here is derived from an EMBL/GenBank/DDBJ whole genome shotgun (WGS) entry which is preliminary data.</text>
</comment>
<evidence type="ECO:0000256" key="8">
    <source>
        <dbReference type="ARBA" id="ARBA00023136"/>
    </source>
</evidence>
<comment type="similarity">
    <text evidence="2">Belongs to the SWEET sugar transporter family.</text>
</comment>
<comment type="subcellular location">
    <subcellularLocation>
        <location evidence="1">Endomembrane system</location>
        <topology evidence="1">Multi-pass membrane protein</topology>
    </subcellularLocation>
</comment>
<evidence type="ECO:0000256" key="7">
    <source>
        <dbReference type="ARBA" id="ARBA00022989"/>
    </source>
</evidence>
<proteinExistence type="inferred from homology"/>
<feature type="transmembrane region" description="Helical" evidence="9">
    <location>
        <begin position="214"/>
        <end position="234"/>
    </location>
</feature>
<evidence type="ECO:0000256" key="5">
    <source>
        <dbReference type="ARBA" id="ARBA00022692"/>
    </source>
</evidence>
<evidence type="ECO:0000313" key="10">
    <source>
        <dbReference type="EMBL" id="CAE8635286.1"/>
    </source>
</evidence>
<name>A0A813HC83_POLGL</name>
<feature type="transmembrane region" description="Helical" evidence="9">
    <location>
        <begin position="53"/>
        <end position="86"/>
    </location>
</feature>
<dbReference type="PANTHER" id="PTHR10791">
    <property type="entry name" value="RAG1-ACTIVATING PROTEIN 1"/>
    <property type="match status" value="1"/>
</dbReference>
<feature type="transmembrane region" description="Helical" evidence="9">
    <location>
        <begin position="240"/>
        <end position="257"/>
    </location>
</feature>
<dbReference type="AlphaFoldDB" id="A0A813HC83"/>
<keyword evidence="5 9" id="KW-0812">Transmembrane</keyword>
<dbReference type="OrthoDB" id="409725at2759"/>
<keyword evidence="3" id="KW-0813">Transport</keyword>
<accession>A0A813HC83</accession>
<feature type="transmembrane region" description="Helical" evidence="9">
    <location>
        <begin position="182"/>
        <end position="202"/>
    </location>
</feature>
<dbReference type="Pfam" id="PF03083">
    <property type="entry name" value="MtN3_slv"/>
    <property type="match status" value="1"/>
</dbReference>
<dbReference type="InterPro" id="IPR047664">
    <property type="entry name" value="SWEET"/>
</dbReference>
<evidence type="ECO:0000256" key="4">
    <source>
        <dbReference type="ARBA" id="ARBA00022597"/>
    </source>
</evidence>
<reference evidence="10" key="1">
    <citation type="submission" date="2021-02" db="EMBL/GenBank/DDBJ databases">
        <authorList>
            <person name="Dougan E. K."/>
            <person name="Rhodes N."/>
            <person name="Thang M."/>
            <person name="Chan C."/>
        </authorList>
    </citation>
    <scope>NUCLEOTIDE SEQUENCE</scope>
</reference>
<keyword evidence="8 9" id="KW-0472">Membrane</keyword>
<gene>
    <name evidence="10" type="ORF">PGLA1383_LOCUS50882</name>
</gene>
<evidence type="ECO:0000256" key="3">
    <source>
        <dbReference type="ARBA" id="ARBA00022448"/>
    </source>
</evidence>
<evidence type="ECO:0000256" key="2">
    <source>
        <dbReference type="ARBA" id="ARBA00007809"/>
    </source>
</evidence>
<feature type="transmembrane region" description="Helical" evidence="9">
    <location>
        <begin position="143"/>
        <end position="162"/>
    </location>
</feature>
<dbReference type="InterPro" id="IPR004316">
    <property type="entry name" value="SWEET_rpt"/>
</dbReference>
<dbReference type="Gene3D" id="1.20.1280.290">
    <property type="match status" value="2"/>
</dbReference>
<dbReference type="EMBL" id="CAJNNV010031267">
    <property type="protein sequence ID" value="CAE8635286.1"/>
    <property type="molecule type" value="Genomic_DNA"/>
</dbReference>
<organism evidence="10 11">
    <name type="scientific">Polarella glacialis</name>
    <name type="common">Dinoflagellate</name>
    <dbReference type="NCBI Taxonomy" id="89957"/>
    <lineage>
        <taxon>Eukaryota</taxon>
        <taxon>Sar</taxon>
        <taxon>Alveolata</taxon>
        <taxon>Dinophyceae</taxon>
        <taxon>Suessiales</taxon>
        <taxon>Suessiaceae</taxon>
        <taxon>Polarella</taxon>
    </lineage>
</organism>
<evidence type="ECO:0000256" key="6">
    <source>
        <dbReference type="ARBA" id="ARBA00022737"/>
    </source>
</evidence>
<evidence type="ECO:0000313" key="11">
    <source>
        <dbReference type="Proteomes" id="UP000654075"/>
    </source>
</evidence>
<dbReference type="GO" id="GO:0016020">
    <property type="term" value="C:membrane"/>
    <property type="evidence" value="ECO:0007669"/>
    <property type="project" value="InterPro"/>
</dbReference>
<keyword evidence="4" id="KW-0762">Sugar transport</keyword>
<keyword evidence="7 9" id="KW-1133">Transmembrane helix</keyword>
<sequence length="402" mass="43673">MEKEEQKILMTHGFGLLGVLCNVGLSLVSWSTVREARKLGSLGGLDTRPYPLFFVTNMCWTCYGISIGDVWLWLSGAPAAVVWLYFCMNSVSLMSQEEGELEYAPTYEAGGLLFHPRSLDLPVDLGQLSQFYRKRQVQRTQEGVVAGLSFTMLVSFGCSPWNIPGLQFLDDVITVDMKSAAFSAVCGVLSALCSVLPVTRLWTLIKKRDASSIFFPLVVAQMLTLTNWIIYGLLVGDAGMYIPSALGVGVCLARLVIKCAFARNSPEGGDDDALEEVDMDSVMPRTPPSQIGKSSPMSVLEADDVQSSTLGNPTLFGGMAVPSASLNLPDFIPIFKEEGVYEDYLKWQAGYTKRRRGGILGASGELTAATGMSRRAVLPPIPHAVTSGEGIVMDITEHWVSK</sequence>
<keyword evidence="11" id="KW-1185">Reference proteome</keyword>
<evidence type="ECO:0000256" key="9">
    <source>
        <dbReference type="SAM" id="Phobius"/>
    </source>
</evidence>
<dbReference type="GO" id="GO:0051119">
    <property type="term" value="F:sugar transmembrane transporter activity"/>
    <property type="evidence" value="ECO:0007669"/>
    <property type="project" value="InterPro"/>
</dbReference>
<protein>
    <recommendedName>
        <fullName evidence="12">Bidirectional sugar transporter SWEET</fullName>
    </recommendedName>
</protein>
<dbReference type="GO" id="GO:0012505">
    <property type="term" value="C:endomembrane system"/>
    <property type="evidence" value="ECO:0007669"/>
    <property type="project" value="UniProtKB-SubCell"/>
</dbReference>
<dbReference type="PANTHER" id="PTHR10791:SF224">
    <property type="entry name" value="SUGAR TRANSPORTER SWEET"/>
    <property type="match status" value="1"/>
</dbReference>
<dbReference type="Proteomes" id="UP000654075">
    <property type="component" value="Unassembled WGS sequence"/>
</dbReference>